<gene>
    <name evidence="2" type="ORF">GBL_0712</name>
</gene>
<evidence type="ECO:0000256" key="1">
    <source>
        <dbReference type="SAM" id="Coils"/>
    </source>
</evidence>
<evidence type="ECO:0000313" key="2">
    <source>
        <dbReference type="EMBL" id="GAD12495.1"/>
    </source>
</evidence>
<proteinExistence type="predicted"/>
<dbReference type="EMBL" id="BASG01000003">
    <property type="protein sequence ID" value="GAD12495.1"/>
    <property type="molecule type" value="Genomic_DNA"/>
</dbReference>
<dbReference type="Gene3D" id="1.20.120.440">
    <property type="entry name" value="YppE-like"/>
    <property type="match status" value="1"/>
</dbReference>
<dbReference type="SUPFAM" id="SSF140415">
    <property type="entry name" value="YppE-like"/>
    <property type="match status" value="1"/>
</dbReference>
<keyword evidence="1" id="KW-0175">Coiled coil</keyword>
<dbReference type="InterPro" id="IPR023351">
    <property type="entry name" value="YppE-like_sf"/>
</dbReference>
<accession>U2X1N2</accession>
<organism evidence="2 3">
    <name type="scientific">Geobacillus kaustophilus GBlys</name>
    <dbReference type="NCBI Taxonomy" id="1337888"/>
    <lineage>
        <taxon>Bacteria</taxon>
        <taxon>Bacillati</taxon>
        <taxon>Bacillota</taxon>
        <taxon>Bacilli</taxon>
        <taxon>Bacillales</taxon>
        <taxon>Anoxybacillaceae</taxon>
        <taxon>Geobacillus</taxon>
        <taxon>Geobacillus thermoleovorans group</taxon>
    </lineage>
</organism>
<dbReference type="InterPro" id="IPR014913">
    <property type="entry name" value="YppE-like"/>
</dbReference>
<comment type="caution">
    <text evidence="2">The sequence shown here is derived from an EMBL/GenBank/DDBJ whole genome shotgun (WGS) entry which is preliminary data.</text>
</comment>
<protein>
    <recommendedName>
        <fullName evidence="4">DUF1798 family protein</fullName>
    </recommendedName>
</protein>
<name>U2X1N2_GEOKU</name>
<dbReference type="Proteomes" id="UP000016424">
    <property type="component" value="Unassembled WGS sequence"/>
</dbReference>
<dbReference type="AlphaFoldDB" id="U2X1N2"/>
<evidence type="ECO:0008006" key="4">
    <source>
        <dbReference type="Google" id="ProtNLM"/>
    </source>
</evidence>
<reference evidence="3" key="1">
    <citation type="journal article" date="2013" name="Genome">
        <title>Draft Genome Sequence of Geobacillus kaustophilus GBlys, a Lysogenic Strain with Bacteriophage phiOH2.</title>
        <authorList>
            <person name="Doi K."/>
            <person name="Mori K."/>
            <person name="Martono H."/>
            <person name="Nagayoshi Y."/>
            <person name="Fujino Y."/>
            <person name="Tashiro K."/>
            <person name="Kuhara S."/>
            <person name="Ohshima T."/>
        </authorList>
    </citation>
    <scope>NUCLEOTIDE SEQUENCE [LARGE SCALE GENOMIC DNA]</scope>
    <source>
        <strain evidence="3">GBlys</strain>
    </source>
</reference>
<feature type="coiled-coil region" evidence="1">
    <location>
        <begin position="5"/>
        <end position="39"/>
    </location>
</feature>
<evidence type="ECO:0000313" key="3">
    <source>
        <dbReference type="Proteomes" id="UP000016424"/>
    </source>
</evidence>
<sequence length="134" mass="15536">MDKGGGAMEKELKALTKRLQQYNEQLLLIARRAREQNEEPDFFGDVKPMAEEVQAVAERWKDAASRWVRHARPKYVHERQIEAAADHMAKLCVEAFYPSVPERRIKQYSQAVAYTLALVKERLDDTSEAGKERF</sequence>
<dbReference type="Pfam" id="PF08807">
    <property type="entry name" value="DUF1798"/>
    <property type="match status" value="1"/>
</dbReference>